<accession>A0A1Z5KL68</accession>
<evidence type="ECO:0000313" key="2">
    <source>
        <dbReference type="EMBL" id="GAX26875.1"/>
    </source>
</evidence>
<gene>
    <name evidence="2" type="ORF">FisN_9Lu171</name>
</gene>
<dbReference type="Pfam" id="PF10961">
    <property type="entry name" value="SelK_SelG"/>
    <property type="match status" value="1"/>
</dbReference>
<dbReference type="OrthoDB" id="51835at2759"/>
<dbReference type="EMBL" id="BDSP01000252">
    <property type="protein sequence ID" value="GAX26875.1"/>
    <property type="molecule type" value="Genomic_DNA"/>
</dbReference>
<protein>
    <recommendedName>
        <fullName evidence="4">Selenoprotein K</fullName>
    </recommendedName>
</protein>
<dbReference type="Proteomes" id="UP000198406">
    <property type="component" value="Unassembled WGS sequence"/>
</dbReference>
<feature type="compositionally biased region" description="Polar residues" evidence="1">
    <location>
        <begin position="66"/>
        <end position="90"/>
    </location>
</feature>
<evidence type="ECO:0000313" key="3">
    <source>
        <dbReference type="Proteomes" id="UP000198406"/>
    </source>
</evidence>
<comment type="caution">
    <text evidence="2">The sequence shown here is derived from an EMBL/GenBank/DDBJ whole genome shotgun (WGS) entry which is preliminary data.</text>
</comment>
<dbReference type="InterPro" id="IPR024491">
    <property type="entry name" value="Se_SelK/SelG"/>
</dbReference>
<evidence type="ECO:0000256" key="1">
    <source>
        <dbReference type="SAM" id="MobiDB-lite"/>
    </source>
</evidence>
<name>A0A1Z5KL68_FISSO</name>
<feature type="region of interest" description="Disordered" evidence="1">
    <location>
        <begin position="66"/>
        <end position="106"/>
    </location>
</feature>
<evidence type="ECO:0008006" key="4">
    <source>
        <dbReference type="Google" id="ProtNLM"/>
    </source>
</evidence>
<sequence length="116" mass="12485">MSSLHSYLYPLTSLFFGKDNSMVYVSADGTVGGKKSLWKSFTDFLGGIYTLVALFFTTIFNPQALENHSSSSNRTYGNRNQGRSYRSTGNGKPLGRGGANIRGVSQLGDANCKLGG</sequence>
<organism evidence="2 3">
    <name type="scientific">Fistulifera solaris</name>
    <name type="common">Oleaginous diatom</name>
    <dbReference type="NCBI Taxonomy" id="1519565"/>
    <lineage>
        <taxon>Eukaryota</taxon>
        <taxon>Sar</taxon>
        <taxon>Stramenopiles</taxon>
        <taxon>Ochrophyta</taxon>
        <taxon>Bacillariophyta</taxon>
        <taxon>Bacillariophyceae</taxon>
        <taxon>Bacillariophycidae</taxon>
        <taxon>Naviculales</taxon>
        <taxon>Naviculaceae</taxon>
        <taxon>Fistulifera</taxon>
    </lineage>
</organism>
<proteinExistence type="predicted"/>
<dbReference type="AlphaFoldDB" id="A0A1Z5KL68"/>
<reference evidence="2 3" key="1">
    <citation type="journal article" date="2015" name="Plant Cell">
        <title>Oil accumulation by the oleaginous diatom Fistulifera solaris as revealed by the genome and transcriptome.</title>
        <authorList>
            <person name="Tanaka T."/>
            <person name="Maeda Y."/>
            <person name="Veluchamy A."/>
            <person name="Tanaka M."/>
            <person name="Abida H."/>
            <person name="Marechal E."/>
            <person name="Bowler C."/>
            <person name="Muto M."/>
            <person name="Sunaga Y."/>
            <person name="Tanaka M."/>
            <person name="Yoshino T."/>
            <person name="Taniguchi T."/>
            <person name="Fukuda Y."/>
            <person name="Nemoto M."/>
            <person name="Matsumoto M."/>
            <person name="Wong P.S."/>
            <person name="Aburatani S."/>
            <person name="Fujibuchi W."/>
        </authorList>
    </citation>
    <scope>NUCLEOTIDE SEQUENCE [LARGE SCALE GENOMIC DNA]</scope>
    <source>
        <strain evidence="2 3">JPCC DA0580</strain>
    </source>
</reference>
<dbReference type="InParanoid" id="A0A1Z5KL68"/>
<keyword evidence="3" id="KW-1185">Reference proteome</keyword>